<dbReference type="Proteomes" id="UP001528673">
    <property type="component" value="Unassembled WGS sequence"/>
</dbReference>
<keyword evidence="2" id="KW-1185">Reference proteome</keyword>
<protein>
    <submittedName>
        <fullName evidence="1">DciA family protein</fullName>
    </submittedName>
</protein>
<dbReference type="EMBL" id="JAQSIP010000004">
    <property type="protein sequence ID" value="MDD0839218.1"/>
    <property type="molecule type" value="Genomic_DNA"/>
</dbReference>
<proteinExistence type="predicted"/>
<accession>A0ABT5MZI8</accession>
<evidence type="ECO:0000313" key="1">
    <source>
        <dbReference type="EMBL" id="MDD0839218.1"/>
    </source>
</evidence>
<dbReference type="RefSeq" id="WP_273951746.1">
    <property type="nucleotide sequence ID" value="NZ_JAQSIP010000004.1"/>
</dbReference>
<sequence>MQRRHQSITWAQASMASPTFAKLSELVRDSAARLKAIEPLIPPMLRGAIQAGPIEGGTWCLLLESNAAAAKLRQQLPAFEAHLRSRGWEVTSIRLKVQSSNRR</sequence>
<comment type="caution">
    <text evidence="1">The sequence shown here is derived from an EMBL/GenBank/DDBJ whole genome shotgun (WGS) entry which is preliminary data.</text>
</comment>
<reference evidence="1 2" key="1">
    <citation type="submission" date="2023-02" db="EMBL/GenBank/DDBJ databases">
        <title>Bacterial whole genomic sequence of Curvibacter sp. HBC61.</title>
        <authorList>
            <person name="Le V."/>
            <person name="Ko S.-R."/>
            <person name="Ahn C.-Y."/>
            <person name="Oh H.-M."/>
        </authorList>
    </citation>
    <scope>NUCLEOTIDE SEQUENCE [LARGE SCALE GENOMIC DNA]</scope>
    <source>
        <strain evidence="1 2">HBC61</strain>
    </source>
</reference>
<evidence type="ECO:0000313" key="2">
    <source>
        <dbReference type="Proteomes" id="UP001528673"/>
    </source>
</evidence>
<organism evidence="1 2">
    <name type="scientific">Curvibacter cyanobacteriorum</name>
    <dbReference type="NCBI Taxonomy" id="3026422"/>
    <lineage>
        <taxon>Bacteria</taxon>
        <taxon>Pseudomonadati</taxon>
        <taxon>Pseudomonadota</taxon>
        <taxon>Betaproteobacteria</taxon>
        <taxon>Burkholderiales</taxon>
        <taxon>Comamonadaceae</taxon>
        <taxon>Curvibacter</taxon>
    </lineage>
</organism>
<gene>
    <name evidence="1" type="ORF">PSQ40_11590</name>
</gene>
<name>A0ABT5MZI8_9BURK</name>